<evidence type="ECO:0000256" key="4">
    <source>
        <dbReference type="RuleBase" id="RU004262"/>
    </source>
</evidence>
<comment type="subcellular location">
    <subcellularLocation>
        <location evidence="1">Secreted</location>
    </subcellularLocation>
</comment>
<feature type="chain" id="PRO_5041743129" description="Lipase domain-containing protein" evidence="5">
    <location>
        <begin position="20"/>
        <end position="337"/>
    </location>
</feature>
<dbReference type="GO" id="GO:0016042">
    <property type="term" value="P:lipid catabolic process"/>
    <property type="evidence" value="ECO:0007669"/>
    <property type="project" value="TreeGrafter"/>
</dbReference>
<evidence type="ECO:0000313" key="7">
    <source>
        <dbReference type="EMBL" id="KAK2720443.1"/>
    </source>
</evidence>
<accession>A0AA88I049</accession>
<evidence type="ECO:0000256" key="5">
    <source>
        <dbReference type="SAM" id="SignalP"/>
    </source>
</evidence>
<dbReference type="FunFam" id="3.40.50.1820:FF:000076">
    <property type="entry name" value="phospholipase A1"/>
    <property type="match status" value="1"/>
</dbReference>
<dbReference type="PANTHER" id="PTHR11610">
    <property type="entry name" value="LIPASE"/>
    <property type="match status" value="1"/>
</dbReference>
<evidence type="ECO:0000259" key="6">
    <source>
        <dbReference type="Pfam" id="PF00151"/>
    </source>
</evidence>
<dbReference type="GO" id="GO:0005615">
    <property type="term" value="C:extracellular space"/>
    <property type="evidence" value="ECO:0007669"/>
    <property type="project" value="TreeGrafter"/>
</dbReference>
<gene>
    <name evidence="7" type="ORF">QYM36_004357</name>
</gene>
<dbReference type="PRINTS" id="PR00821">
    <property type="entry name" value="TAGLIPASE"/>
</dbReference>
<dbReference type="EMBL" id="JAVRJZ010000007">
    <property type="protein sequence ID" value="KAK2720443.1"/>
    <property type="molecule type" value="Genomic_DNA"/>
</dbReference>
<name>A0AA88I049_ARTSF</name>
<keyword evidence="8" id="KW-1185">Reference proteome</keyword>
<dbReference type="Gene3D" id="3.40.50.1820">
    <property type="entry name" value="alpha/beta hydrolase"/>
    <property type="match status" value="1"/>
</dbReference>
<evidence type="ECO:0000256" key="2">
    <source>
        <dbReference type="ARBA" id="ARBA00010701"/>
    </source>
</evidence>
<protein>
    <recommendedName>
        <fullName evidence="6">Lipase domain-containing protein</fullName>
    </recommendedName>
</protein>
<dbReference type="InterPro" id="IPR033906">
    <property type="entry name" value="Lipase_N"/>
</dbReference>
<organism evidence="7 8">
    <name type="scientific">Artemia franciscana</name>
    <name type="common">Brine shrimp</name>
    <name type="synonym">Artemia sanfranciscana</name>
    <dbReference type="NCBI Taxonomy" id="6661"/>
    <lineage>
        <taxon>Eukaryota</taxon>
        <taxon>Metazoa</taxon>
        <taxon>Ecdysozoa</taxon>
        <taxon>Arthropoda</taxon>
        <taxon>Crustacea</taxon>
        <taxon>Branchiopoda</taxon>
        <taxon>Anostraca</taxon>
        <taxon>Artemiidae</taxon>
        <taxon>Artemia</taxon>
    </lineage>
</organism>
<keyword evidence="5" id="KW-0732">Signal</keyword>
<proteinExistence type="inferred from homology"/>
<dbReference type="SUPFAM" id="SSF53474">
    <property type="entry name" value="alpha/beta-Hydrolases"/>
    <property type="match status" value="1"/>
</dbReference>
<dbReference type="InterPro" id="IPR029058">
    <property type="entry name" value="AB_hydrolase_fold"/>
</dbReference>
<comment type="caution">
    <text evidence="7">The sequence shown here is derived from an EMBL/GenBank/DDBJ whole genome shotgun (WGS) entry which is preliminary data.</text>
</comment>
<dbReference type="AlphaFoldDB" id="A0AA88I049"/>
<evidence type="ECO:0000256" key="1">
    <source>
        <dbReference type="ARBA" id="ARBA00004613"/>
    </source>
</evidence>
<feature type="signal peptide" evidence="5">
    <location>
        <begin position="1"/>
        <end position="19"/>
    </location>
</feature>
<keyword evidence="3" id="KW-0964">Secreted</keyword>
<sequence length="337" mass="37140">MFTYQIILLIAIFGEPILGRSNPLEWKAERDSSLQVKEFNPQNVFFFLWTRENPTELQNITATTLLESNYSKGKQTKVIIHGWVSNGQSEWMMGMKDAFLTQGDFNVISVDWSIDASSIDYFSSAYQVVNVGQTVAAFLDALIEYGTEIEDIHVIGSSLGAHVAGSTGAHLESGILPRITGLDPALPSYTIEGIDRRLDIGDAVFVDIIHTNMGSLLEGGLAFAEPIGHIDFYPNGGHEQPGCFDNVTDILDMIYACSHRRAVSYFTESINSNLFVSKECDSYENYVSGNCDSNTVAIMGNGVSTKASGTYYLRTNAESPFALGDEVFGQTKEERRL</sequence>
<dbReference type="Pfam" id="PF00151">
    <property type="entry name" value="Lipase"/>
    <property type="match status" value="1"/>
</dbReference>
<dbReference type="CDD" id="cd00707">
    <property type="entry name" value="Pancreat_lipase_like"/>
    <property type="match status" value="1"/>
</dbReference>
<comment type="similarity">
    <text evidence="2 4">Belongs to the AB hydrolase superfamily. Lipase family.</text>
</comment>
<dbReference type="PANTHER" id="PTHR11610:SF173">
    <property type="entry name" value="LIPASE DOMAIN-CONTAINING PROTEIN-RELATED"/>
    <property type="match status" value="1"/>
</dbReference>
<dbReference type="InterPro" id="IPR000734">
    <property type="entry name" value="TAG_lipase"/>
</dbReference>
<dbReference type="GO" id="GO:0016298">
    <property type="term" value="F:lipase activity"/>
    <property type="evidence" value="ECO:0007669"/>
    <property type="project" value="InterPro"/>
</dbReference>
<dbReference type="InterPro" id="IPR013818">
    <property type="entry name" value="Lipase"/>
</dbReference>
<evidence type="ECO:0000256" key="3">
    <source>
        <dbReference type="ARBA" id="ARBA00022525"/>
    </source>
</evidence>
<feature type="domain" description="Lipase" evidence="6">
    <location>
        <begin position="20"/>
        <end position="321"/>
    </location>
</feature>
<evidence type="ECO:0000313" key="8">
    <source>
        <dbReference type="Proteomes" id="UP001187531"/>
    </source>
</evidence>
<reference evidence="7" key="1">
    <citation type="submission" date="2023-07" db="EMBL/GenBank/DDBJ databases">
        <title>Chromosome-level genome assembly of Artemia franciscana.</title>
        <authorList>
            <person name="Jo E."/>
        </authorList>
    </citation>
    <scope>NUCLEOTIDE SEQUENCE</scope>
    <source>
        <tissue evidence="7">Whole body</tissue>
    </source>
</reference>
<dbReference type="Proteomes" id="UP001187531">
    <property type="component" value="Unassembled WGS sequence"/>
</dbReference>